<accession>A0A1Y2M0B9</accession>
<protein>
    <recommendedName>
        <fullName evidence="4">NADH-ubiquinone oxidoreductase 9.5 kDa subunit</fullName>
    </recommendedName>
</protein>
<sequence>MQLPRPTRPIIPIGAERHHPRNRGIEAVAHTQLSQLSTADMSGIPPSPRFYSQPLRYLKWASHNKPAYFYSIVVGCIGPVMVFTVPPIRRYLGEEPIPKIPLTYPVPKGERPRPSGFDDE</sequence>
<proteinExistence type="predicted"/>
<dbReference type="PANTHER" id="PTHR38488:SF1">
    <property type="entry name" value="OXIDOREDUCTASE 9.5 KDA SUBUNIT, PUTATIVE (AFU_ORTHOLOGUE AFUA_5G08980)-RELATED"/>
    <property type="match status" value="1"/>
</dbReference>
<evidence type="ECO:0000256" key="1">
    <source>
        <dbReference type="SAM" id="Phobius"/>
    </source>
</evidence>
<dbReference type="CDD" id="cd22903">
    <property type="entry name" value="NI9M"/>
    <property type="match status" value="1"/>
</dbReference>
<evidence type="ECO:0000313" key="3">
    <source>
        <dbReference type="Proteomes" id="UP000193240"/>
    </source>
</evidence>
<evidence type="ECO:0008006" key="4">
    <source>
        <dbReference type="Google" id="ProtNLM"/>
    </source>
</evidence>
<dbReference type="STRING" id="105696.A0A1Y2M0B9"/>
<name>A0A1Y2M0B9_EPING</name>
<reference evidence="2 3" key="1">
    <citation type="journal article" date="2017" name="Genome Announc.">
        <title>Genome sequence of the saprophytic ascomycete Epicoccum nigrum ICMP 19927 strain isolated from New Zealand.</title>
        <authorList>
            <person name="Fokin M."/>
            <person name="Fleetwood D."/>
            <person name="Weir B.S."/>
            <person name="Villas-Boas S.G."/>
        </authorList>
    </citation>
    <scope>NUCLEOTIDE SEQUENCE [LARGE SCALE GENOMIC DNA]</scope>
    <source>
        <strain evidence="2 3">ICMP 19927</strain>
    </source>
</reference>
<dbReference type="AlphaFoldDB" id="A0A1Y2M0B9"/>
<dbReference type="EMBL" id="KZ107844">
    <property type="protein sequence ID" value="OSS49432.1"/>
    <property type="molecule type" value="Genomic_DNA"/>
</dbReference>
<keyword evidence="1" id="KW-0812">Transmembrane</keyword>
<keyword evidence="1" id="KW-0472">Membrane</keyword>
<evidence type="ECO:0000313" key="2">
    <source>
        <dbReference type="EMBL" id="OSS49432.1"/>
    </source>
</evidence>
<dbReference type="InterPro" id="IPR039961">
    <property type="entry name" value="Nuo9.5"/>
</dbReference>
<dbReference type="InParanoid" id="A0A1Y2M0B9"/>
<feature type="transmembrane region" description="Helical" evidence="1">
    <location>
        <begin position="67"/>
        <end position="85"/>
    </location>
</feature>
<keyword evidence="1" id="KW-1133">Transmembrane helix</keyword>
<dbReference type="PANTHER" id="PTHR38488">
    <property type="entry name" value="OXIDOREDUCTASE 9.5 KDA SUBUNIT, PUTATIVE (AFU_ORTHOLOGUE AFUA_5G08980)-RELATED"/>
    <property type="match status" value="1"/>
</dbReference>
<dbReference type="Proteomes" id="UP000193240">
    <property type="component" value="Unassembled WGS sequence"/>
</dbReference>
<keyword evidence="3" id="KW-1185">Reference proteome</keyword>
<gene>
    <name evidence="2" type="ORF">B5807_05555</name>
</gene>
<organism evidence="2 3">
    <name type="scientific">Epicoccum nigrum</name>
    <name type="common">Soil fungus</name>
    <name type="synonym">Epicoccum purpurascens</name>
    <dbReference type="NCBI Taxonomy" id="105696"/>
    <lineage>
        <taxon>Eukaryota</taxon>
        <taxon>Fungi</taxon>
        <taxon>Dikarya</taxon>
        <taxon>Ascomycota</taxon>
        <taxon>Pezizomycotina</taxon>
        <taxon>Dothideomycetes</taxon>
        <taxon>Pleosporomycetidae</taxon>
        <taxon>Pleosporales</taxon>
        <taxon>Pleosporineae</taxon>
        <taxon>Didymellaceae</taxon>
        <taxon>Epicoccum</taxon>
    </lineage>
</organism>